<dbReference type="EMBL" id="QYUP01000044">
    <property type="protein sequence ID" value="RJG23253.1"/>
    <property type="molecule type" value="Genomic_DNA"/>
</dbReference>
<feature type="repeat" description="TPR" evidence="3">
    <location>
        <begin position="223"/>
        <end position="256"/>
    </location>
</feature>
<reference evidence="5 6" key="1">
    <citation type="submission" date="2018-09" db="EMBL/GenBank/DDBJ databases">
        <authorList>
            <person name="Zhu H."/>
        </authorList>
    </citation>
    <scope>NUCLEOTIDE SEQUENCE [LARGE SCALE GENOMIC DNA]</scope>
    <source>
        <strain evidence="5 6">K1S02-61</strain>
    </source>
</reference>
<protein>
    <submittedName>
        <fullName evidence="5">PEP-CTERM system TPR-repeat protein PrsT</fullName>
    </submittedName>
</protein>
<organism evidence="5 6">
    <name type="scientific">Massilia cavernae</name>
    <dbReference type="NCBI Taxonomy" id="2320864"/>
    <lineage>
        <taxon>Bacteria</taxon>
        <taxon>Pseudomonadati</taxon>
        <taxon>Pseudomonadota</taxon>
        <taxon>Betaproteobacteria</taxon>
        <taxon>Burkholderiales</taxon>
        <taxon>Oxalobacteraceae</taxon>
        <taxon>Telluria group</taxon>
        <taxon>Massilia</taxon>
    </lineage>
</organism>
<dbReference type="NCBIfam" id="TIGR02917">
    <property type="entry name" value="PEP_TPR_lipo"/>
    <property type="match status" value="1"/>
</dbReference>
<keyword evidence="2 3" id="KW-0802">TPR repeat</keyword>
<dbReference type="Pfam" id="PF13432">
    <property type="entry name" value="TPR_16"/>
    <property type="match status" value="2"/>
</dbReference>
<dbReference type="InterPro" id="IPR019734">
    <property type="entry name" value="TPR_rpt"/>
</dbReference>
<gene>
    <name evidence="5" type="primary">prsT</name>
    <name evidence="5" type="ORF">D3872_04785</name>
</gene>
<proteinExistence type="predicted"/>
<keyword evidence="6" id="KW-1185">Reference proteome</keyword>
<evidence type="ECO:0000256" key="1">
    <source>
        <dbReference type="ARBA" id="ARBA00022737"/>
    </source>
</evidence>
<dbReference type="SUPFAM" id="SSF48452">
    <property type="entry name" value="TPR-like"/>
    <property type="match status" value="3"/>
</dbReference>
<dbReference type="InterPro" id="IPR011990">
    <property type="entry name" value="TPR-like_helical_dom_sf"/>
</dbReference>
<dbReference type="InterPro" id="IPR014266">
    <property type="entry name" value="PEP-CTERM_TPR_PrsT"/>
</dbReference>
<accession>A0A418Y6A6</accession>
<dbReference type="Proteomes" id="UP000284006">
    <property type="component" value="Unassembled WGS sequence"/>
</dbReference>
<dbReference type="InterPro" id="IPR051012">
    <property type="entry name" value="CellSynth/LPSAsmb/PSIAsmb"/>
</dbReference>
<evidence type="ECO:0000256" key="3">
    <source>
        <dbReference type="PROSITE-ProRule" id="PRU00339"/>
    </source>
</evidence>
<dbReference type="SMART" id="SM00028">
    <property type="entry name" value="TPR"/>
    <property type="match status" value="12"/>
</dbReference>
<feature type="repeat" description="TPR" evidence="3">
    <location>
        <begin position="595"/>
        <end position="628"/>
    </location>
</feature>
<dbReference type="PROSITE" id="PS50005">
    <property type="entry name" value="TPR"/>
    <property type="match status" value="3"/>
</dbReference>
<name>A0A418Y6A6_9BURK</name>
<dbReference type="OrthoDB" id="5290951at2"/>
<feature type="region of interest" description="Disordered" evidence="4">
    <location>
        <begin position="1"/>
        <end position="60"/>
    </location>
</feature>
<dbReference type="Pfam" id="PF14559">
    <property type="entry name" value="TPR_19"/>
    <property type="match status" value="3"/>
</dbReference>
<dbReference type="PANTHER" id="PTHR45586:SF1">
    <property type="entry name" value="LIPOPOLYSACCHARIDE ASSEMBLY PROTEIN B"/>
    <property type="match status" value="1"/>
</dbReference>
<dbReference type="AlphaFoldDB" id="A0A418Y6A6"/>
<evidence type="ECO:0000313" key="5">
    <source>
        <dbReference type="EMBL" id="RJG23253.1"/>
    </source>
</evidence>
<feature type="compositionally biased region" description="Basic and acidic residues" evidence="4">
    <location>
        <begin position="1"/>
        <end position="19"/>
    </location>
</feature>
<comment type="caution">
    <text evidence="5">The sequence shown here is derived from an EMBL/GenBank/DDBJ whole genome shotgun (WGS) entry which is preliminary data.</text>
</comment>
<sequence>MRRRQGEPRRSREEQRELDAAGVYPGAAGVRAKGFRRRARERPEDYPRRARPPAKRTAGGAADFHLASYQQAELALTRYVGQLPDNLMARKLLIASQLKLGHSSDAVALLADGLKSAPQDAQMLALAGEVHMQLRDYDKAAGYFEKASQLEPKQAGLRTALATTKLARGDSAGAINELELSAKLDTSSNRAGIILTLTEMRLRHYDKALAAIEGVDKAHPKDPLVHNLKGGVLLGKGDVPKARASFQQAMTLNPAYFPAVANLAQLAIHEKKPAEARALFEGLLKHDKKNIEAMTALANLAANEGKRAETLKWLEKAQEENPNAPGPAIQLALRYIQFGEKQKALTLARKVQVVNPSDTSLLDLLGRTQVANGDHAGALDTYARLVGLAPKSAEAHMRLAGVQMLMKNESSALDTLKKANAMQPDFVQGHVAQAELLVRARKTDEAVAVARALQKARPKDAVGHVLEGDLQMSLKQPALAVAAYERGLALQKSPALTIKVGDALKAAGRETEANARLAKWQKDNPADTMVKVRVAEGMIQARKHQPAIKLLESVLAQEPKNVVALNNLAWLYQQEKDARALATAEAAFNIAGESPAIIDTLGWILIEQGNTARGVQLMEKALAINPNAPELRYHLAVGLAKAGDKARARTELKLALDAKQGFPSIEEARSFYSKL</sequence>
<evidence type="ECO:0000256" key="2">
    <source>
        <dbReference type="ARBA" id="ARBA00022803"/>
    </source>
</evidence>
<evidence type="ECO:0000256" key="4">
    <source>
        <dbReference type="SAM" id="MobiDB-lite"/>
    </source>
</evidence>
<dbReference type="Gene3D" id="1.25.40.10">
    <property type="entry name" value="Tetratricopeptide repeat domain"/>
    <property type="match status" value="3"/>
</dbReference>
<keyword evidence="1" id="KW-0677">Repeat</keyword>
<feature type="repeat" description="TPR" evidence="3">
    <location>
        <begin position="121"/>
        <end position="154"/>
    </location>
</feature>
<evidence type="ECO:0000313" key="6">
    <source>
        <dbReference type="Proteomes" id="UP000284006"/>
    </source>
</evidence>
<dbReference type="PANTHER" id="PTHR45586">
    <property type="entry name" value="TPR REPEAT-CONTAINING PROTEIN PA4667"/>
    <property type="match status" value="1"/>
</dbReference>